<evidence type="ECO:0000256" key="17">
    <source>
        <dbReference type="ARBA" id="ARBA00049360"/>
    </source>
</evidence>
<keyword evidence="8" id="KW-0479">Metal-binding</keyword>
<dbReference type="GO" id="GO:0046872">
    <property type="term" value="F:metal ion binding"/>
    <property type="evidence" value="ECO:0007669"/>
    <property type="project" value="UniProtKB-KW"/>
</dbReference>
<keyword evidence="14" id="KW-0511">Multifunctional enzyme</keyword>
<proteinExistence type="inferred from homology"/>
<dbReference type="GO" id="GO:0003677">
    <property type="term" value="F:DNA binding"/>
    <property type="evidence" value="ECO:0007669"/>
    <property type="project" value="UniProtKB-KW"/>
</dbReference>
<keyword evidence="5" id="KW-0548">Nucleotidyltransferase</keyword>
<keyword evidence="10" id="KW-0255">Endonuclease</keyword>
<dbReference type="PROSITE" id="PS52020">
    <property type="entry name" value="CRESS_DNA_REP"/>
    <property type="match status" value="1"/>
</dbReference>
<evidence type="ECO:0000256" key="15">
    <source>
        <dbReference type="ARBA" id="ARBA00030754"/>
    </source>
</evidence>
<dbReference type="SUPFAM" id="SSF52540">
    <property type="entry name" value="P-loop containing nucleoside triphosphate hydrolases"/>
    <property type="match status" value="1"/>
</dbReference>
<evidence type="ECO:0000313" key="19">
    <source>
        <dbReference type="EMBL" id="AUM61683.1"/>
    </source>
</evidence>
<dbReference type="GO" id="GO:0006260">
    <property type="term" value="P:DNA replication"/>
    <property type="evidence" value="ECO:0007669"/>
    <property type="project" value="UniProtKB-KW"/>
</dbReference>
<comment type="similarity">
    <text evidence="3">Belongs to the nanoviruses/circoviruses replication-associated protein family.</text>
</comment>
<dbReference type="EMBL" id="KY487805">
    <property type="protein sequence ID" value="AUM61683.1"/>
    <property type="molecule type" value="Genomic_DNA"/>
</dbReference>
<dbReference type="GO" id="GO:0000166">
    <property type="term" value="F:nucleotide binding"/>
    <property type="evidence" value="ECO:0007669"/>
    <property type="project" value="UniProtKB-KW"/>
</dbReference>
<keyword evidence="13" id="KW-0238">DNA-binding</keyword>
<feature type="unsure residue" description="E or Q" evidence="19">
    <location>
        <position position="85"/>
    </location>
</feature>
<keyword evidence="6" id="KW-0235">DNA replication</keyword>
<accession>A0A2K9LS45</accession>
<evidence type="ECO:0000256" key="5">
    <source>
        <dbReference type="ARBA" id="ARBA00022695"/>
    </source>
</evidence>
<dbReference type="Pfam" id="PF02407">
    <property type="entry name" value="Viral_Rep"/>
    <property type="match status" value="1"/>
</dbReference>
<dbReference type="InterPro" id="IPR027417">
    <property type="entry name" value="P-loop_NTPase"/>
</dbReference>
<evidence type="ECO:0000259" key="18">
    <source>
        <dbReference type="PROSITE" id="PS52020"/>
    </source>
</evidence>
<keyword evidence="7" id="KW-0540">Nuclease</keyword>
<evidence type="ECO:0000256" key="11">
    <source>
        <dbReference type="ARBA" id="ARBA00022801"/>
    </source>
</evidence>
<keyword evidence="11" id="KW-0378">Hydrolase</keyword>
<feature type="domain" description="CRESS-DNA virus Rep endonuclease" evidence="18">
    <location>
        <begin position="12"/>
        <end position="103"/>
    </location>
</feature>
<dbReference type="GO" id="GO:0042025">
    <property type="term" value="C:host cell nucleus"/>
    <property type="evidence" value="ECO:0007669"/>
    <property type="project" value="UniProtKB-SubCell"/>
</dbReference>
<evidence type="ECO:0000256" key="9">
    <source>
        <dbReference type="ARBA" id="ARBA00022741"/>
    </source>
</evidence>
<evidence type="ECO:0000256" key="3">
    <source>
        <dbReference type="ARBA" id="ARBA00008545"/>
    </source>
</evidence>
<organism evidence="19">
    <name type="scientific">uncultured virus</name>
    <dbReference type="NCBI Taxonomy" id="340016"/>
    <lineage>
        <taxon>Viruses</taxon>
        <taxon>environmental samples</taxon>
    </lineage>
</organism>
<keyword evidence="9" id="KW-0547">Nucleotide-binding</keyword>
<gene>
    <name evidence="19" type="primary">Rep</name>
</gene>
<dbReference type="GO" id="GO:0016787">
    <property type="term" value="F:hydrolase activity"/>
    <property type="evidence" value="ECO:0007669"/>
    <property type="project" value="UniProtKB-KW"/>
</dbReference>
<dbReference type="GO" id="GO:0003724">
    <property type="term" value="F:RNA helicase activity"/>
    <property type="evidence" value="ECO:0007669"/>
    <property type="project" value="InterPro"/>
</dbReference>
<evidence type="ECO:0000256" key="10">
    <source>
        <dbReference type="ARBA" id="ARBA00022759"/>
    </source>
</evidence>
<dbReference type="Pfam" id="PF00910">
    <property type="entry name" value="RNA_helicase"/>
    <property type="match status" value="1"/>
</dbReference>
<dbReference type="InterPro" id="IPR000605">
    <property type="entry name" value="Helicase_SF3_ssDNA/RNA_vir"/>
</dbReference>
<keyword evidence="12" id="KW-0190">Covalent protein-DNA linkage</keyword>
<sequence length="470" mass="54612">MTSKQDKQTKRPTLAKRWCFTLNNPKAPIQFNEVTMDYLIYGNEVGESGTPHHQGFVVFKQQKRIANLKDINGLAHWEIANGTNEQAADYCKKEGDFLEFGECPLDPQKKATPAGNKANKEKWRAINDKAKEGDLDWIDQNHPKVFNQSYRNLKQMKVDFMKRQPDLDGPCGIWYHGHAGVGKTTLISKKYPGAYLKRAQNKWFDGYQGEEVVVVDDLDLTHTYMAYELKKLADAFCYMVEVKNSSMYIRPTRCVVTSQYTIEEIWKDDPQTIAALKRRFKVINVTKDNRELLSMLTPIPRKPVEEKKDEIEILEIDDDEATMLDALVMEAEEEYEKNRVNTVAKKIEETNKNIAKKVIDYNNIKPNSIRPPNPYFPYPRLQFKQSQLKRKNAFNKKPAELPPNKKQKVIEIISSDSDNDTDVVDYDDEEEELYEGEYTEQEYLAMYSDEVLDEEEVITTDDEEDNSEEY</sequence>
<comment type="subcellular location">
    <subcellularLocation>
        <location evidence="2">Host nucleus</location>
    </subcellularLocation>
</comment>
<reference evidence="19" key="1">
    <citation type="submission" date="2017-01" db="EMBL/GenBank/DDBJ databases">
        <title>High-throughput sequencing uncovers low homogeneity in the biogeography of single-stranded DNA viruses.</title>
        <authorList>
            <person name="Pearson V.M."/>
            <person name="Rokyta D.R."/>
        </authorList>
    </citation>
    <scope>NUCLEOTIDE SEQUENCE</scope>
</reference>
<comment type="cofactor">
    <cofactor evidence="1">
        <name>Mn(2+)</name>
        <dbReference type="ChEBI" id="CHEBI:29035"/>
    </cofactor>
</comment>
<evidence type="ECO:0000256" key="2">
    <source>
        <dbReference type="ARBA" id="ARBA00004147"/>
    </source>
</evidence>
<evidence type="ECO:0000256" key="13">
    <source>
        <dbReference type="ARBA" id="ARBA00023125"/>
    </source>
</evidence>
<dbReference type="Gene3D" id="3.40.1310.20">
    <property type="match status" value="1"/>
</dbReference>
<dbReference type="InterPro" id="IPR049912">
    <property type="entry name" value="CRESS_DNA_REP"/>
</dbReference>
<keyword evidence="4" id="KW-0808">Transferase</keyword>
<evidence type="ECO:0000256" key="1">
    <source>
        <dbReference type="ARBA" id="ARBA00001936"/>
    </source>
</evidence>
<evidence type="ECO:0000256" key="16">
    <source>
        <dbReference type="ARBA" id="ARBA00032243"/>
    </source>
</evidence>
<name>A0A2K9LS45_9VIRU</name>
<evidence type="ECO:0000256" key="6">
    <source>
        <dbReference type="ARBA" id="ARBA00022705"/>
    </source>
</evidence>
<dbReference type="GO" id="GO:0004519">
    <property type="term" value="F:endonuclease activity"/>
    <property type="evidence" value="ECO:0007669"/>
    <property type="project" value="UniProtKB-KW"/>
</dbReference>
<evidence type="ECO:0000256" key="4">
    <source>
        <dbReference type="ARBA" id="ARBA00022679"/>
    </source>
</evidence>
<dbReference type="GO" id="GO:0003723">
    <property type="term" value="F:RNA binding"/>
    <property type="evidence" value="ECO:0007669"/>
    <property type="project" value="InterPro"/>
</dbReference>
<evidence type="ECO:0000256" key="12">
    <source>
        <dbReference type="ARBA" id="ARBA00023124"/>
    </source>
</evidence>
<evidence type="ECO:0000256" key="8">
    <source>
        <dbReference type="ARBA" id="ARBA00022723"/>
    </source>
</evidence>
<evidence type="ECO:0000256" key="14">
    <source>
        <dbReference type="ARBA" id="ARBA00023268"/>
    </source>
</evidence>
<evidence type="ECO:0000256" key="7">
    <source>
        <dbReference type="ARBA" id="ARBA00022722"/>
    </source>
</evidence>
<protein>
    <recommendedName>
        <fullName evidence="15">ATP-dependent helicase Rep</fullName>
    </recommendedName>
    <alternativeName>
        <fullName evidence="16">RepP</fullName>
    </alternativeName>
</protein>
<dbReference type="Gene3D" id="3.40.50.300">
    <property type="entry name" value="P-loop containing nucleotide triphosphate hydrolases"/>
    <property type="match status" value="1"/>
</dbReference>
<comment type="catalytic activity">
    <reaction evidence="17">
        <text>ATP + H2O = ADP + phosphate + H(+)</text>
        <dbReference type="Rhea" id="RHEA:13065"/>
        <dbReference type="ChEBI" id="CHEBI:15377"/>
        <dbReference type="ChEBI" id="CHEBI:15378"/>
        <dbReference type="ChEBI" id="CHEBI:30616"/>
        <dbReference type="ChEBI" id="CHEBI:43474"/>
        <dbReference type="ChEBI" id="CHEBI:456216"/>
    </reaction>
</comment>
<dbReference type="GO" id="GO:0016779">
    <property type="term" value="F:nucleotidyltransferase activity"/>
    <property type="evidence" value="ECO:0007669"/>
    <property type="project" value="UniProtKB-KW"/>
</dbReference>